<organism evidence="13 14">
    <name type="scientific">Massilia aurea</name>
    <dbReference type="NCBI Taxonomy" id="373040"/>
    <lineage>
        <taxon>Bacteria</taxon>
        <taxon>Pseudomonadati</taxon>
        <taxon>Pseudomonadota</taxon>
        <taxon>Betaproteobacteria</taxon>
        <taxon>Burkholderiales</taxon>
        <taxon>Oxalobacteraceae</taxon>
        <taxon>Telluria group</taxon>
        <taxon>Massilia</taxon>
    </lineage>
</organism>
<evidence type="ECO:0000256" key="7">
    <source>
        <dbReference type="ARBA" id="ARBA00022833"/>
    </source>
</evidence>
<keyword evidence="3" id="KW-0645">Protease</keyword>
<feature type="chain" id="PRO_5030752494" description="Murein endopeptidase K" evidence="12">
    <location>
        <begin position="26"/>
        <end position="180"/>
    </location>
</feature>
<evidence type="ECO:0000256" key="12">
    <source>
        <dbReference type="SAM" id="SignalP"/>
    </source>
</evidence>
<reference evidence="13 14" key="1">
    <citation type="submission" date="2020-08" db="EMBL/GenBank/DDBJ databases">
        <title>The Agave Microbiome: Exploring the role of microbial communities in plant adaptations to desert environments.</title>
        <authorList>
            <person name="Partida-Martinez L.P."/>
        </authorList>
    </citation>
    <scope>NUCLEOTIDE SEQUENCE [LARGE SCALE GENOMIC DNA]</scope>
    <source>
        <strain evidence="13 14">AT3.2</strain>
    </source>
</reference>
<dbReference type="InterPro" id="IPR010275">
    <property type="entry name" value="MepK"/>
</dbReference>
<name>A0A7W9WZS5_9BURK</name>
<dbReference type="Proteomes" id="UP000540787">
    <property type="component" value="Unassembled WGS sequence"/>
</dbReference>
<evidence type="ECO:0000256" key="6">
    <source>
        <dbReference type="ARBA" id="ARBA00022801"/>
    </source>
</evidence>
<evidence type="ECO:0000256" key="5">
    <source>
        <dbReference type="ARBA" id="ARBA00022729"/>
    </source>
</evidence>
<comment type="cofactor">
    <cofactor evidence="1">
        <name>Zn(2+)</name>
        <dbReference type="ChEBI" id="CHEBI:29105"/>
    </cofactor>
</comment>
<dbReference type="InterPro" id="IPR009045">
    <property type="entry name" value="Zn_M74/Hedgehog-like"/>
</dbReference>
<dbReference type="RefSeq" id="WP_183553928.1">
    <property type="nucleotide sequence ID" value="NZ_BAAAEK010000001.1"/>
</dbReference>
<evidence type="ECO:0000256" key="8">
    <source>
        <dbReference type="ARBA" id="ARBA00023049"/>
    </source>
</evidence>
<gene>
    <name evidence="13" type="ORF">HD842_001994</name>
</gene>
<protein>
    <recommendedName>
        <fullName evidence="11">Murein endopeptidase K</fullName>
    </recommendedName>
</protein>
<evidence type="ECO:0000256" key="9">
    <source>
        <dbReference type="ARBA" id="ARBA00023316"/>
    </source>
</evidence>
<sequence>MIQRRTILKSGLLLAASSLSLPTLAKNSSIATGDCCLRFYNTHTGEKLTSTFWAQGEFIPDALGDINKVLRDHRTNKIADIDPELLLLLGQLNGKLGNSKELHIISGYRAPESNAFLRGHGSGGVAKRSLHMEGKAIDIRLPGTDLRNLQKAAMSLQGGGVGYYDSSQFVHMDTGRVRYW</sequence>
<dbReference type="EMBL" id="JACHBX010000002">
    <property type="protein sequence ID" value="MBB6133852.1"/>
    <property type="molecule type" value="Genomic_DNA"/>
</dbReference>
<keyword evidence="8" id="KW-0482">Metalloprotease</keyword>
<dbReference type="PANTHER" id="PTHR37425:SF1">
    <property type="entry name" value="OUTER MEMBRANE PROTEIN"/>
    <property type="match status" value="1"/>
</dbReference>
<evidence type="ECO:0000256" key="11">
    <source>
        <dbReference type="ARBA" id="ARBA00093666"/>
    </source>
</evidence>
<comment type="similarity">
    <text evidence="10">Belongs to the peptidase M15 family.</text>
</comment>
<keyword evidence="14" id="KW-1185">Reference proteome</keyword>
<keyword evidence="6" id="KW-0378">Hydrolase</keyword>
<dbReference type="PANTHER" id="PTHR37425">
    <property type="match status" value="1"/>
</dbReference>
<keyword evidence="9" id="KW-0961">Cell wall biogenesis/degradation</keyword>
<evidence type="ECO:0000256" key="2">
    <source>
        <dbReference type="ARBA" id="ARBA00004776"/>
    </source>
</evidence>
<comment type="caution">
    <text evidence="13">The sequence shown here is derived from an EMBL/GenBank/DDBJ whole genome shotgun (WGS) entry which is preliminary data.</text>
</comment>
<dbReference type="GO" id="GO:0071555">
    <property type="term" value="P:cell wall organization"/>
    <property type="evidence" value="ECO:0007669"/>
    <property type="project" value="UniProtKB-KW"/>
</dbReference>
<evidence type="ECO:0000256" key="10">
    <source>
        <dbReference type="ARBA" id="ARBA00093448"/>
    </source>
</evidence>
<dbReference type="Pfam" id="PF05951">
    <property type="entry name" value="Peptidase_M15_2"/>
    <property type="match status" value="1"/>
</dbReference>
<evidence type="ECO:0000313" key="14">
    <source>
        <dbReference type="Proteomes" id="UP000540787"/>
    </source>
</evidence>
<keyword evidence="5 12" id="KW-0732">Signal</keyword>
<evidence type="ECO:0000256" key="3">
    <source>
        <dbReference type="ARBA" id="ARBA00022670"/>
    </source>
</evidence>
<feature type="signal peptide" evidence="12">
    <location>
        <begin position="1"/>
        <end position="25"/>
    </location>
</feature>
<accession>A0A7W9WZS5</accession>
<proteinExistence type="inferred from homology"/>
<evidence type="ECO:0000256" key="4">
    <source>
        <dbReference type="ARBA" id="ARBA00022723"/>
    </source>
</evidence>
<keyword evidence="7" id="KW-0862">Zinc</keyword>
<dbReference type="GO" id="GO:0008237">
    <property type="term" value="F:metallopeptidase activity"/>
    <property type="evidence" value="ECO:0007669"/>
    <property type="project" value="UniProtKB-KW"/>
</dbReference>
<comment type="pathway">
    <text evidence="2">Cell wall biogenesis; cell wall polysaccharide biosynthesis.</text>
</comment>
<evidence type="ECO:0000256" key="1">
    <source>
        <dbReference type="ARBA" id="ARBA00001947"/>
    </source>
</evidence>
<dbReference type="AlphaFoldDB" id="A0A7W9WZS5"/>
<dbReference type="GO" id="GO:0046872">
    <property type="term" value="F:metal ion binding"/>
    <property type="evidence" value="ECO:0007669"/>
    <property type="project" value="UniProtKB-KW"/>
</dbReference>
<evidence type="ECO:0000313" key="13">
    <source>
        <dbReference type="EMBL" id="MBB6133852.1"/>
    </source>
</evidence>
<dbReference type="Gene3D" id="3.30.1380.10">
    <property type="match status" value="1"/>
</dbReference>
<dbReference type="GO" id="GO:0006508">
    <property type="term" value="P:proteolysis"/>
    <property type="evidence" value="ECO:0007669"/>
    <property type="project" value="UniProtKB-KW"/>
</dbReference>
<keyword evidence="4" id="KW-0479">Metal-binding</keyword>
<dbReference type="SUPFAM" id="SSF55166">
    <property type="entry name" value="Hedgehog/DD-peptidase"/>
    <property type="match status" value="1"/>
</dbReference>